<dbReference type="Gene3D" id="3.40.50.1820">
    <property type="entry name" value="alpha/beta hydrolase"/>
    <property type="match status" value="1"/>
</dbReference>
<keyword evidence="2 4" id="KW-0378">Hydrolase</keyword>
<dbReference type="GO" id="GO:0016787">
    <property type="term" value="F:hydrolase activity"/>
    <property type="evidence" value="ECO:0007669"/>
    <property type="project" value="UniProtKB-KW"/>
</dbReference>
<dbReference type="SUPFAM" id="SSF53474">
    <property type="entry name" value="alpha/beta-Hydrolases"/>
    <property type="match status" value="1"/>
</dbReference>
<keyword evidence="5" id="KW-1185">Reference proteome</keyword>
<comment type="similarity">
    <text evidence="1">Belongs to the 'GDXG' lipolytic enzyme family.</text>
</comment>
<proteinExistence type="inferred from homology"/>
<protein>
    <submittedName>
        <fullName evidence="4">Alpha/beta hydrolase</fullName>
    </submittedName>
</protein>
<dbReference type="OrthoDB" id="9806180at2"/>
<dbReference type="Pfam" id="PF07859">
    <property type="entry name" value="Abhydrolase_3"/>
    <property type="match status" value="1"/>
</dbReference>
<evidence type="ECO:0000313" key="4">
    <source>
        <dbReference type="EMBL" id="RKF16005.1"/>
    </source>
</evidence>
<evidence type="ECO:0000256" key="1">
    <source>
        <dbReference type="ARBA" id="ARBA00010515"/>
    </source>
</evidence>
<gene>
    <name evidence="4" type="ORF">D6850_00045</name>
</gene>
<dbReference type="InterPro" id="IPR013094">
    <property type="entry name" value="AB_hydrolase_3"/>
</dbReference>
<dbReference type="PROSITE" id="PS01173">
    <property type="entry name" value="LIPASE_GDXG_HIS"/>
    <property type="match status" value="1"/>
</dbReference>
<dbReference type="InterPro" id="IPR029058">
    <property type="entry name" value="AB_hydrolase_fold"/>
</dbReference>
<dbReference type="EMBL" id="RAPE01000001">
    <property type="protein sequence ID" value="RKF16005.1"/>
    <property type="molecule type" value="Genomic_DNA"/>
</dbReference>
<dbReference type="InterPro" id="IPR050300">
    <property type="entry name" value="GDXG_lipolytic_enzyme"/>
</dbReference>
<organism evidence="4 5">
    <name type="scientific">Roseovarius spongiae</name>
    <dbReference type="NCBI Taxonomy" id="2320272"/>
    <lineage>
        <taxon>Bacteria</taxon>
        <taxon>Pseudomonadati</taxon>
        <taxon>Pseudomonadota</taxon>
        <taxon>Alphaproteobacteria</taxon>
        <taxon>Rhodobacterales</taxon>
        <taxon>Roseobacteraceae</taxon>
        <taxon>Roseovarius</taxon>
    </lineage>
</organism>
<dbReference type="PANTHER" id="PTHR48081">
    <property type="entry name" value="AB HYDROLASE SUPERFAMILY PROTEIN C4A8.06C"/>
    <property type="match status" value="1"/>
</dbReference>
<dbReference type="RefSeq" id="WP_121162924.1">
    <property type="nucleotide sequence ID" value="NZ_RAPE01000001.1"/>
</dbReference>
<evidence type="ECO:0000259" key="3">
    <source>
        <dbReference type="Pfam" id="PF07859"/>
    </source>
</evidence>
<dbReference type="PANTHER" id="PTHR48081:SF8">
    <property type="entry name" value="ALPHA_BETA HYDROLASE FOLD-3 DOMAIN-CONTAINING PROTEIN-RELATED"/>
    <property type="match status" value="1"/>
</dbReference>
<reference evidence="4 5" key="1">
    <citation type="submission" date="2018-09" db="EMBL/GenBank/DDBJ databases">
        <title>Roseovarius spongiae sp. nov., isolated from a marine sponge.</title>
        <authorList>
            <person name="Zhuang L."/>
            <person name="Luo L."/>
        </authorList>
    </citation>
    <scope>NUCLEOTIDE SEQUENCE [LARGE SCALE GENOMIC DNA]</scope>
    <source>
        <strain evidence="4 5">HN-E21</strain>
    </source>
</reference>
<comment type="caution">
    <text evidence="4">The sequence shown here is derived from an EMBL/GenBank/DDBJ whole genome shotgun (WGS) entry which is preliminary data.</text>
</comment>
<dbReference type="AlphaFoldDB" id="A0A3A8B5W8"/>
<feature type="domain" description="Alpha/beta hydrolase fold-3" evidence="3">
    <location>
        <begin position="74"/>
        <end position="271"/>
    </location>
</feature>
<dbReference type="Proteomes" id="UP000281128">
    <property type="component" value="Unassembled WGS sequence"/>
</dbReference>
<name>A0A3A8B5W8_9RHOB</name>
<dbReference type="InterPro" id="IPR002168">
    <property type="entry name" value="Lipase_GDXG_HIS_AS"/>
</dbReference>
<evidence type="ECO:0000313" key="5">
    <source>
        <dbReference type="Proteomes" id="UP000281128"/>
    </source>
</evidence>
<accession>A0A3A8B5W8</accession>
<evidence type="ECO:0000256" key="2">
    <source>
        <dbReference type="ARBA" id="ARBA00022801"/>
    </source>
</evidence>
<sequence>MSRRAALLRFWLRRTEKRRLRRVQDPARLRRGFEARARLFFRPARGARYRAIRPGDGVEALEVTPERLRGEAIVLFLHGGAYVFGSPHTHKAMLSRLAVLAGVRAVLPWYRLAPEHPFPAALEDALAAYRAVMDHPGGVVLGGDSAGGGLALALLARIRALGLPSPRGCFAFSPLTDMTFGGESIRANAESDVLLPAERAGDMAAMYLAGAPAEDSRASPLNADFTGAPPVWLTASDSEILADDTRRMAARLLEQGVDVTCVIERDLPHVWPLFQTFLPEARQTLAELAGWITSLSRL</sequence>